<name>A0A0L0MXR1_TOLOC</name>
<dbReference type="AlphaFoldDB" id="A0A0L0MXR1"/>
<evidence type="ECO:0000256" key="5">
    <source>
        <dbReference type="ARBA" id="ARBA00022490"/>
    </source>
</evidence>
<dbReference type="GO" id="GO:0005634">
    <property type="term" value="C:nucleus"/>
    <property type="evidence" value="ECO:0007669"/>
    <property type="project" value="UniProtKB-SubCell"/>
</dbReference>
<protein>
    <recommendedName>
        <fullName evidence="4">Protein HRI1</fullName>
    </recommendedName>
</protein>
<keyword evidence="8" id="KW-1185">Reference proteome</keyword>
<dbReference type="GO" id="GO:0005737">
    <property type="term" value="C:cytoplasm"/>
    <property type="evidence" value="ECO:0007669"/>
    <property type="project" value="UniProtKB-SubCell"/>
</dbReference>
<keyword evidence="6" id="KW-0539">Nucleus</keyword>
<dbReference type="STRING" id="1163406.A0A0L0MXR1"/>
<dbReference type="EMBL" id="LFRF01000053">
    <property type="protein sequence ID" value="KND86579.1"/>
    <property type="molecule type" value="Genomic_DNA"/>
</dbReference>
<dbReference type="Pfam" id="PF16815">
    <property type="entry name" value="HRI1"/>
    <property type="match status" value="1"/>
</dbReference>
<dbReference type="OrthoDB" id="4045395at2759"/>
<dbReference type="InterPro" id="IPR043047">
    <property type="entry name" value="Hri1_N_sf"/>
</dbReference>
<dbReference type="CDD" id="cd11692">
    <property type="entry name" value="HRI1_N_like"/>
    <property type="match status" value="1"/>
</dbReference>
<comment type="similarity">
    <text evidence="3">Belongs to the HRI1 family.</text>
</comment>
<dbReference type="Proteomes" id="UP000036947">
    <property type="component" value="Unassembled WGS sequence"/>
</dbReference>
<evidence type="ECO:0000256" key="4">
    <source>
        <dbReference type="ARBA" id="ARBA00017063"/>
    </source>
</evidence>
<evidence type="ECO:0000256" key="6">
    <source>
        <dbReference type="ARBA" id="ARBA00023242"/>
    </source>
</evidence>
<dbReference type="InterPro" id="IPR038744">
    <property type="entry name" value="Hri1_N"/>
</dbReference>
<reference evidence="7 8" key="1">
    <citation type="journal article" date="2015" name="BMC Genomics">
        <title>The genome of the truffle-parasite Tolypocladium ophioglossoides and the evolution of antifungal peptaibiotics.</title>
        <authorList>
            <person name="Quandt C.A."/>
            <person name="Bushley K.E."/>
            <person name="Spatafora J.W."/>
        </authorList>
    </citation>
    <scope>NUCLEOTIDE SEQUENCE [LARGE SCALE GENOMIC DNA]</scope>
    <source>
        <strain evidence="7 8">CBS 100239</strain>
    </source>
</reference>
<evidence type="ECO:0000256" key="3">
    <source>
        <dbReference type="ARBA" id="ARBA00005229"/>
    </source>
</evidence>
<evidence type="ECO:0000313" key="7">
    <source>
        <dbReference type="EMBL" id="KND86579.1"/>
    </source>
</evidence>
<evidence type="ECO:0000256" key="1">
    <source>
        <dbReference type="ARBA" id="ARBA00004123"/>
    </source>
</evidence>
<gene>
    <name evidence="7" type="ORF">TOPH_08786</name>
</gene>
<accession>A0A0L0MXR1</accession>
<organism evidence="7 8">
    <name type="scientific">Tolypocladium ophioglossoides (strain CBS 100239)</name>
    <name type="common">Snaketongue truffleclub</name>
    <name type="synonym">Elaphocordyceps ophioglossoides</name>
    <dbReference type="NCBI Taxonomy" id="1163406"/>
    <lineage>
        <taxon>Eukaryota</taxon>
        <taxon>Fungi</taxon>
        <taxon>Dikarya</taxon>
        <taxon>Ascomycota</taxon>
        <taxon>Pezizomycotina</taxon>
        <taxon>Sordariomycetes</taxon>
        <taxon>Hypocreomycetidae</taxon>
        <taxon>Hypocreales</taxon>
        <taxon>Ophiocordycipitaceae</taxon>
        <taxon>Tolypocladium</taxon>
    </lineage>
</organism>
<sequence>MGSVSIRRSIRWLPASAGETTATLVLTSPQRRFVDLRIVKPVAGLGAPLGDDDADELPLSRLDWAIAGTSSSSAVRTDGRGRQFTRSQWRHWIDSTTADAAGVVDEGDMFAQADGSTLETGSMVNPATGRVAPYEEVWDDDEAPTPPTATGRGVNCVVLDLDDGARRGRVVRLGRHCQGFVRAGEAIALERWEWAPGAGWRRTVRMGGLAMPCREVLRDDGRGLEVGDAAGTGHAGWKVVEVASI</sequence>
<proteinExistence type="inferred from homology"/>
<evidence type="ECO:0000313" key="8">
    <source>
        <dbReference type="Proteomes" id="UP000036947"/>
    </source>
</evidence>
<evidence type="ECO:0000256" key="2">
    <source>
        <dbReference type="ARBA" id="ARBA00004496"/>
    </source>
</evidence>
<dbReference type="InterPro" id="IPR031818">
    <property type="entry name" value="Hri1"/>
</dbReference>
<keyword evidence="5" id="KW-0963">Cytoplasm</keyword>
<comment type="subcellular location">
    <subcellularLocation>
        <location evidence="2">Cytoplasm</location>
    </subcellularLocation>
    <subcellularLocation>
        <location evidence="1">Nucleus</location>
    </subcellularLocation>
</comment>
<dbReference type="Gene3D" id="2.40.128.320">
    <property type="entry name" value="Protein HRI1, N-terminal domain"/>
    <property type="match status" value="1"/>
</dbReference>
<comment type="caution">
    <text evidence="7">The sequence shown here is derived from an EMBL/GenBank/DDBJ whole genome shotgun (WGS) entry which is preliminary data.</text>
</comment>